<dbReference type="PANTHER" id="PTHR12905">
    <property type="entry name" value="METALLOPHOSPHOESTERASE"/>
    <property type="match status" value="1"/>
</dbReference>
<sequence length="278" mass="30729">MASTPSGSTPFARTAHTRSGTRRTRVHVVSDVHGNARDLARAGEGADALICLGDLVLFLDYADHSRGIFPDLFGKENADRIVELRTARRFAEAREFGARLWAGIGADRATAIETAVRKQYAELFAAFPTPTYATYGNVDMPPLWREYALPGTTVLDGQRVEIGGRVFGFVGGGLRTPMRTPYEISDEEYAAKIEAVGEVDVLCTHIPPEVPELVYDTVARRFERGSRALLDAIRRTRPRYSLFGHVHQPLVRRMRIGATECVNVGHFAGTGTPWALEW</sequence>
<dbReference type="AlphaFoldDB" id="A0A918JA67"/>
<proteinExistence type="predicted"/>
<evidence type="ECO:0000259" key="2">
    <source>
        <dbReference type="Pfam" id="PF00149"/>
    </source>
</evidence>
<evidence type="ECO:0000256" key="1">
    <source>
        <dbReference type="SAM" id="MobiDB-lite"/>
    </source>
</evidence>
<name>A0A918JA67_9ACTN</name>
<evidence type="ECO:0000313" key="3">
    <source>
        <dbReference type="EMBL" id="GGW67262.1"/>
    </source>
</evidence>
<feature type="domain" description="Calcineurin-like phosphoesterase" evidence="2">
    <location>
        <begin position="25"/>
        <end position="249"/>
    </location>
</feature>
<dbReference type="Gene3D" id="3.60.21.10">
    <property type="match status" value="1"/>
</dbReference>
<dbReference type="RefSeq" id="WP_229816258.1">
    <property type="nucleotide sequence ID" value="NZ_BMUE01000012.1"/>
</dbReference>
<protein>
    <submittedName>
        <fullName evidence="3">Metallophosphoesterase</fullName>
    </submittedName>
</protein>
<gene>
    <name evidence="3" type="ORF">GCM10010503_50530</name>
</gene>
<comment type="caution">
    <text evidence="3">The sequence shown here is derived from an EMBL/GenBank/DDBJ whole genome shotgun (WGS) entry which is preliminary data.</text>
</comment>
<dbReference type="Pfam" id="PF00149">
    <property type="entry name" value="Metallophos"/>
    <property type="match status" value="1"/>
</dbReference>
<accession>A0A918JA67</accession>
<evidence type="ECO:0000313" key="4">
    <source>
        <dbReference type="Proteomes" id="UP000620224"/>
    </source>
</evidence>
<feature type="compositionally biased region" description="Polar residues" evidence="1">
    <location>
        <begin position="1"/>
        <end position="11"/>
    </location>
</feature>
<dbReference type="InterPro" id="IPR029052">
    <property type="entry name" value="Metallo-depent_PP-like"/>
</dbReference>
<dbReference type="Proteomes" id="UP000620224">
    <property type="component" value="Unassembled WGS sequence"/>
</dbReference>
<dbReference type="GO" id="GO:0016787">
    <property type="term" value="F:hydrolase activity"/>
    <property type="evidence" value="ECO:0007669"/>
    <property type="project" value="InterPro"/>
</dbReference>
<organism evidence="3 4">
    <name type="scientific">Streptomyces lucensis JCM 4490</name>
    <dbReference type="NCBI Taxonomy" id="1306176"/>
    <lineage>
        <taxon>Bacteria</taxon>
        <taxon>Bacillati</taxon>
        <taxon>Actinomycetota</taxon>
        <taxon>Actinomycetes</taxon>
        <taxon>Kitasatosporales</taxon>
        <taxon>Streptomycetaceae</taxon>
        <taxon>Streptomyces</taxon>
    </lineage>
</organism>
<dbReference type="InterPro" id="IPR051693">
    <property type="entry name" value="UPF0046_metallophosphoest"/>
</dbReference>
<reference evidence="3" key="2">
    <citation type="submission" date="2020-09" db="EMBL/GenBank/DDBJ databases">
        <authorList>
            <person name="Sun Q."/>
            <person name="Ohkuma M."/>
        </authorList>
    </citation>
    <scope>NUCLEOTIDE SEQUENCE</scope>
    <source>
        <strain evidence="3">JCM 4490</strain>
    </source>
</reference>
<dbReference type="GO" id="GO:0042545">
    <property type="term" value="P:cell wall modification"/>
    <property type="evidence" value="ECO:0007669"/>
    <property type="project" value="TreeGrafter"/>
</dbReference>
<reference evidence="3" key="1">
    <citation type="journal article" date="2014" name="Int. J. Syst. Evol. Microbiol.">
        <title>Complete genome sequence of Corynebacterium casei LMG S-19264T (=DSM 44701T), isolated from a smear-ripened cheese.</title>
        <authorList>
            <consortium name="US DOE Joint Genome Institute (JGI-PGF)"/>
            <person name="Walter F."/>
            <person name="Albersmeier A."/>
            <person name="Kalinowski J."/>
            <person name="Ruckert C."/>
        </authorList>
    </citation>
    <scope>NUCLEOTIDE SEQUENCE</scope>
    <source>
        <strain evidence="3">JCM 4490</strain>
    </source>
</reference>
<keyword evidence="4" id="KW-1185">Reference proteome</keyword>
<dbReference type="InterPro" id="IPR004843">
    <property type="entry name" value="Calcineurin-like_PHP"/>
</dbReference>
<dbReference type="SUPFAM" id="SSF56300">
    <property type="entry name" value="Metallo-dependent phosphatases"/>
    <property type="match status" value="1"/>
</dbReference>
<feature type="region of interest" description="Disordered" evidence="1">
    <location>
        <begin position="1"/>
        <end position="23"/>
    </location>
</feature>
<dbReference type="EMBL" id="BMUE01000012">
    <property type="protein sequence ID" value="GGW67262.1"/>
    <property type="molecule type" value="Genomic_DNA"/>
</dbReference>
<dbReference type="PANTHER" id="PTHR12905:SF0">
    <property type="entry name" value="CALCINEURIN-LIKE PHOSPHOESTERASE DOMAIN-CONTAINING PROTEIN"/>
    <property type="match status" value="1"/>
</dbReference>